<dbReference type="Gene3D" id="1.25.10.10">
    <property type="entry name" value="Leucine-rich Repeat Variant"/>
    <property type="match status" value="1"/>
</dbReference>
<feature type="compositionally biased region" description="Polar residues" evidence="7">
    <location>
        <begin position="1162"/>
        <end position="1175"/>
    </location>
</feature>
<feature type="compositionally biased region" description="Polar residues" evidence="7">
    <location>
        <begin position="81"/>
        <end position="101"/>
    </location>
</feature>
<evidence type="ECO:0000256" key="5">
    <source>
        <dbReference type="ARBA" id="ARBA00022949"/>
    </source>
</evidence>
<feature type="compositionally biased region" description="Basic and acidic residues" evidence="7">
    <location>
        <begin position="254"/>
        <end position="308"/>
    </location>
</feature>
<comment type="subcellular location">
    <subcellularLocation>
        <location evidence="1">Cell junction</location>
    </subcellularLocation>
</comment>
<feature type="region of interest" description="Disordered" evidence="7">
    <location>
        <begin position="247"/>
        <end position="315"/>
    </location>
</feature>
<proteinExistence type="inferred from homology"/>
<evidence type="ECO:0000256" key="6">
    <source>
        <dbReference type="PROSITE-ProRule" id="PRU00259"/>
    </source>
</evidence>
<reference evidence="9" key="1">
    <citation type="submission" date="2025-08" db="UniProtKB">
        <authorList>
            <consortium name="RefSeq"/>
        </authorList>
    </citation>
    <scope>IDENTIFICATION</scope>
</reference>
<evidence type="ECO:0000313" key="9">
    <source>
        <dbReference type="RefSeq" id="XP_065653551.1"/>
    </source>
</evidence>
<evidence type="ECO:0000256" key="7">
    <source>
        <dbReference type="SAM" id="MobiDB-lite"/>
    </source>
</evidence>
<feature type="compositionally biased region" description="Polar residues" evidence="7">
    <location>
        <begin position="13"/>
        <end position="39"/>
    </location>
</feature>
<dbReference type="SMART" id="SM00185">
    <property type="entry name" value="ARM"/>
    <property type="match status" value="4"/>
</dbReference>
<evidence type="ECO:0000313" key="8">
    <source>
        <dbReference type="Proteomes" id="UP001652625"/>
    </source>
</evidence>
<dbReference type="InterPro" id="IPR016024">
    <property type="entry name" value="ARM-type_fold"/>
</dbReference>
<name>A0ABM4BWH1_HYDVU</name>
<protein>
    <submittedName>
        <fullName evidence="9">Uncharacterized protein LOC136071883 isoform X1</fullName>
    </submittedName>
</protein>
<accession>A0ABM4BWH1</accession>
<dbReference type="SUPFAM" id="SSF48371">
    <property type="entry name" value="ARM repeat"/>
    <property type="match status" value="1"/>
</dbReference>
<organism evidence="8 9">
    <name type="scientific">Hydra vulgaris</name>
    <name type="common">Hydra</name>
    <name type="synonym">Hydra attenuata</name>
    <dbReference type="NCBI Taxonomy" id="6087"/>
    <lineage>
        <taxon>Eukaryota</taxon>
        <taxon>Metazoa</taxon>
        <taxon>Cnidaria</taxon>
        <taxon>Hydrozoa</taxon>
        <taxon>Hydroidolina</taxon>
        <taxon>Anthoathecata</taxon>
        <taxon>Aplanulata</taxon>
        <taxon>Hydridae</taxon>
        <taxon>Hydra</taxon>
    </lineage>
</organism>
<keyword evidence="5" id="KW-0965">Cell junction</keyword>
<feature type="region of interest" description="Disordered" evidence="7">
    <location>
        <begin position="1162"/>
        <end position="1183"/>
    </location>
</feature>
<sequence length="1213" mass="137902">MYGGTQVARGNSRHSSFNTHKKSGSLSQVYSGFQQSSEFNNRDEKYDPRYSSLKRNGSLLARQNQSSFFNPMGNNYDIDNYSDNGRPSSNMDYGRPSSTIDYNHPPSTMDYGRPSSRQSSSASHQSSVSRNNSISQKRSSSRQSNAVHSGEYSQPYFENNPINASSSSQQMLSNTSEAIVEEERNNADGSTVLVRRKITTVVSDNDASKIEFHISPAAETIFLPPTASRNNSFDYVKMSSDEGSTNQLLYRDNFNNDKDDRSYIKEDRNYDQDNRSDRDDRNYNRDNRNYDRDNRNYDRDDKNYDRSNRNLYGSAARVNDKFYSKELNNQVNENQSNNDIRQNSQNYFEKSDAVKNQARYSNAENYSSNYAANEEYSSLKKQSIVHDSEIRRFSSNNESLSQNLYSDNRNYLSNTNINIINSNYVNNANNYGSYANNIGFGNNSSNILSNSASNSNINANKVNSSNQQIFNHIASSNQQIFNNKENTHNSDLTINNQFSQSNRDFSQIENSARINSHETKYNEESINLLDLLNFLKTNDHGLKSQAAGYLMHLSYKDEEIKKRICELDIIPMLVKLLADDDEDCYRNAAGALKNLSYGRFLDDNKLAIQSCGGVVACSKLLYKTSSIDVREHITGILYNISSVKSISIEILKECLEVVSMLVIIPLSGWEREYATIGKKPRNVIWSVLLRNSTGVLRNVSSAGRSARVKIRLIDGLIDSLIWILRAAIEQNKQDPESDIISNKITDNIQTSYKKDAIEERKLKFFKVDMAIVENIMCVLRNLSYNIDKEVDRLRYLDALKISVKDGENFSNNTLSHDATLPYDATLPRDAILDNTQLLDKKEPSVSSKGNTSEKGFLGMKKKPFGGKIQGKISDLARDENPKPPREKWNYLIPVQENQPVTNGVQLLWQQETVTYYILILKSSINPVTLEAAAAAIHNLCAGEWNWSALLRIHVRLQKGLPPIGDLLTVDQEYVVRAVAHALRNLAIDSRNKWSIGKFIHRNLLSVLPPITALQRDVKPSEYTICAILSTLQILVCNDQTNSRFIKNEGGIEKLVALTKEPVVGIMPQECLRVYSKKVILEANRVLLYMWDFKDCRELIKQQPWSHSKAEEAEENYKNLANDMDDKDRDVYAEMESQDSVKLESDPRRYLISVDNNFSSLENESLYNGSQNSNKQPIGYGDVPFNEVGTQKPLLHSKISSKKWYKRAAKNKKK</sequence>
<keyword evidence="3" id="KW-0677">Repeat</keyword>
<feature type="region of interest" description="Disordered" evidence="7">
    <location>
        <begin position="79"/>
        <end position="177"/>
    </location>
</feature>
<gene>
    <name evidence="9" type="primary">LOC136071883</name>
</gene>
<dbReference type="Pfam" id="PF00514">
    <property type="entry name" value="Arm"/>
    <property type="match status" value="1"/>
</dbReference>
<feature type="repeat" description="ARM" evidence="6">
    <location>
        <begin position="568"/>
        <end position="596"/>
    </location>
</feature>
<dbReference type="Proteomes" id="UP001652625">
    <property type="component" value="Chromosome 05"/>
</dbReference>
<dbReference type="GeneID" id="136071883"/>
<keyword evidence="8" id="KW-1185">Reference proteome</keyword>
<feature type="region of interest" description="Disordered" evidence="7">
    <location>
        <begin position="1"/>
        <end position="58"/>
    </location>
</feature>
<evidence type="ECO:0000256" key="2">
    <source>
        <dbReference type="ARBA" id="ARBA00005462"/>
    </source>
</evidence>
<comment type="similarity">
    <text evidence="2">Belongs to the beta-catenin family.</text>
</comment>
<dbReference type="PANTHER" id="PTHR10372">
    <property type="entry name" value="PLAKOPHILLIN-RELATED"/>
    <property type="match status" value="1"/>
</dbReference>
<dbReference type="InterPro" id="IPR000225">
    <property type="entry name" value="Armadillo"/>
</dbReference>
<evidence type="ECO:0000256" key="4">
    <source>
        <dbReference type="ARBA" id="ARBA00022889"/>
    </source>
</evidence>
<dbReference type="PROSITE" id="PS50176">
    <property type="entry name" value="ARM_REPEAT"/>
    <property type="match status" value="1"/>
</dbReference>
<dbReference type="PANTHER" id="PTHR10372:SF27">
    <property type="entry name" value="ADHERENS JUNCTION PROTEIN P120"/>
    <property type="match status" value="1"/>
</dbReference>
<dbReference type="InterPro" id="IPR028435">
    <property type="entry name" value="Plakophilin/d_Catenin"/>
</dbReference>
<keyword evidence="4" id="KW-0130">Cell adhesion</keyword>
<evidence type="ECO:0000256" key="3">
    <source>
        <dbReference type="ARBA" id="ARBA00022737"/>
    </source>
</evidence>
<dbReference type="InterPro" id="IPR011989">
    <property type="entry name" value="ARM-like"/>
</dbReference>
<dbReference type="RefSeq" id="XP_065653551.1">
    <property type="nucleotide sequence ID" value="XM_065797479.1"/>
</dbReference>
<feature type="compositionally biased region" description="Low complexity" evidence="7">
    <location>
        <begin position="115"/>
        <end position="145"/>
    </location>
</feature>
<evidence type="ECO:0000256" key="1">
    <source>
        <dbReference type="ARBA" id="ARBA00004282"/>
    </source>
</evidence>